<keyword evidence="3" id="KW-1185">Reference proteome</keyword>
<keyword evidence="1" id="KW-0732">Signal</keyword>
<evidence type="ECO:0000256" key="1">
    <source>
        <dbReference type="SAM" id="SignalP"/>
    </source>
</evidence>
<dbReference type="AlphaFoldDB" id="A0A1G7N6P4"/>
<dbReference type="InterPro" id="IPR022298">
    <property type="entry name" value="Conjug_transposon_TraN"/>
</dbReference>
<reference evidence="2 3" key="1">
    <citation type="submission" date="2016-10" db="EMBL/GenBank/DDBJ databases">
        <authorList>
            <person name="de Groot N.N."/>
        </authorList>
    </citation>
    <scope>NUCLEOTIDE SEQUENCE [LARGE SCALE GENOMIC DNA]</scope>
    <source>
        <strain evidence="2 3">47C3B</strain>
    </source>
</reference>
<dbReference type="OrthoDB" id="1038500at2"/>
<sequence length="287" mass="32405">MRKLLFFLAATLMAAGHSYAQKFPVNATKLLELPVVYLPPNVTVHFISPEPIQYVDISTKQITGDLPVKNILRIRRMTLDSLKAHAFGDTGTDAVVTIVGEKFIAQYHVVSADLVAGSIQTDIEIGPAEIRPLDVPGVSLSQPELHQFALRLLAQKPEKHLQHSSAYGIKANLNHVYTLGDYIFLDIGYENKTNLRYDIDELRFKIDDKKVTKASNVQSVEIKPEFTLFDTPFFKKHYRNVFVFKKFTFPGNKLLHIEVSEKQLSGRIIMLQVAYSDILEADTIPVH</sequence>
<evidence type="ECO:0000313" key="2">
    <source>
        <dbReference type="EMBL" id="SDF69674.1"/>
    </source>
</evidence>
<dbReference type="Proteomes" id="UP000199072">
    <property type="component" value="Unassembled WGS sequence"/>
</dbReference>
<organism evidence="2 3">
    <name type="scientific">Mucilaginibacter pineti</name>
    <dbReference type="NCBI Taxonomy" id="1391627"/>
    <lineage>
        <taxon>Bacteria</taxon>
        <taxon>Pseudomonadati</taxon>
        <taxon>Bacteroidota</taxon>
        <taxon>Sphingobacteriia</taxon>
        <taxon>Sphingobacteriales</taxon>
        <taxon>Sphingobacteriaceae</taxon>
        <taxon>Mucilaginibacter</taxon>
    </lineage>
</organism>
<feature type="chain" id="PRO_5011597368" evidence="1">
    <location>
        <begin position="21"/>
        <end position="287"/>
    </location>
</feature>
<accession>A0A1G7N6P4</accession>
<feature type="signal peptide" evidence="1">
    <location>
        <begin position="1"/>
        <end position="20"/>
    </location>
</feature>
<dbReference type="STRING" id="1391627.SAMN05216464_1256"/>
<proteinExistence type="predicted"/>
<dbReference type="EMBL" id="FNAI01000025">
    <property type="protein sequence ID" value="SDF69674.1"/>
    <property type="molecule type" value="Genomic_DNA"/>
</dbReference>
<protein>
    <submittedName>
        <fullName evidence="2">Bacteroides conjugative transposon TraN protein</fullName>
    </submittedName>
</protein>
<dbReference type="RefSeq" id="WP_091157232.1">
    <property type="nucleotide sequence ID" value="NZ_FNAI01000025.1"/>
</dbReference>
<dbReference type="NCBIfam" id="TIGR03780">
    <property type="entry name" value="Bac_Flav_CT_N"/>
    <property type="match status" value="1"/>
</dbReference>
<name>A0A1G7N6P4_9SPHI</name>
<gene>
    <name evidence="2" type="ORF">SAMN05216464_1256</name>
</gene>
<evidence type="ECO:0000313" key="3">
    <source>
        <dbReference type="Proteomes" id="UP000199072"/>
    </source>
</evidence>
<dbReference type="Pfam" id="PF13595">
    <property type="entry name" value="DUF4138"/>
    <property type="match status" value="1"/>
</dbReference>